<dbReference type="EMBL" id="CM047908">
    <property type="protein sequence ID" value="KAJ0082233.1"/>
    <property type="molecule type" value="Genomic_DNA"/>
</dbReference>
<evidence type="ECO:0000313" key="2">
    <source>
        <dbReference type="Proteomes" id="UP001164250"/>
    </source>
</evidence>
<proteinExistence type="predicted"/>
<protein>
    <submittedName>
        <fullName evidence="1">Uncharacterized protein</fullName>
    </submittedName>
</protein>
<organism evidence="1 2">
    <name type="scientific">Pistacia atlantica</name>
    <dbReference type="NCBI Taxonomy" id="434234"/>
    <lineage>
        <taxon>Eukaryota</taxon>
        <taxon>Viridiplantae</taxon>
        <taxon>Streptophyta</taxon>
        <taxon>Embryophyta</taxon>
        <taxon>Tracheophyta</taxon>
        <taxon>Spermatophyta</taxon>
        <taxon>Magnoliopsida</taxon>
        <taxon>eudicotyledons</taxon>
        <taxon>Gunneridae</taxon>
        <taxon>Pentapetalae</taxon>
        <taxon>rosids</taxon>
        <taxon>malvids</taxon>
        <taxon>Sapindales</taxon>
        <taxon>Anacardiaceae</taxon>
        <taxon>Pistacia</taxon>
    </lineage>
</organism>
<sequence>MVTNDQVMVDIPSQMDEIHEIENELVTSPEEHNVMDTRTTLPNQSSHEEIIEIMTSPPQDEAGMF</sequence>
<gene>
    <name evidence="1" type="ORF">Patl1_12375</name>
</gene>
<evidence type="ECO:0000313" key="1">
    <source>
        <dbReference type="EMBL" id="KAJ0082233.1"/>
    </source>
</evidence>
<reference evidence="2" key="1">
    <citation type="journal article" date="2023" name="G3 (Bethesda)">
        <title>Genome assembly and association tests identify interacting loci associated with vigor, precocity, and sex in interspecific pistachio rootstocks.</title>
        <authorList>
            <person name="Palmer W."/>
            <person name="Jacygrad E."/>
            <person name="Sagayaradj S."/>
            <person name="Cavanaugh K."/>
            <person name="Han R."/>
            <person name="Bertier L."/>
            <person name="Beede B."/>
            <person name="Kafkas S."/>
            <person name="Golino D."/>
            <person name="Preece J."/>
            <person name="Michelmore R."/>
        </authorList>
    </citation>
    <scope>NUCLEOTIDE SEQUENCE [LARGE SCALE GENOMIC DNA]</scope>
</reference>
<name>A0ACC1A4P2_9ROSI</name>
<dbReference type="Proteomes" id="UP001164250">
    <property type="component" value="Chromosome 12"/>
</dbReference>
<accession>A0ACC1A4P2</accession>
<keyword evidence="2" id="KW-1185">Reference proteome</keyword>
<comment type="caution">
    <text evidence="1">The sequence shown here is derived from an EMBL/GenBank/DDBJ whole genome shotgun (WGS) entry which is preliminary data.</text>
</comment>